<accession>A0A9D2J387</accession>
<proteinExistence type="inferred from homology"/>
<gene>
    <name evidence="4" type="primary">wecB</name>
    <name evidence="4" type="ORF">H9815_06170</name>
</gene>
<name>A0A9D2J387_9MICO</name>
<feature type="region of interest" description="Disordered" evidence="2">
    <location>
        <begin position="373"/>
        <end position="414"/>
    </location>
</feature>
<evidence type="ECO:0000313" key="4">
    <source>
        <dbReference type="EMBL" id="HIZ35345.1"/>
    </source>
</evidence>
<feature type="domain" description="UDP-N-acetylglucosamine 2-epimerase" evidence="3">
    <location>
        <begin position="36"/>
        <end position="358"/>
    </location>
</feature>
<dbReference type="Pfam" id="PF02350">
    <property type="entry name" value="Epimerase_2"/>
    <property type="match status" value="1"/>
</dbReference>
<dbReference type="Gene3D" id="3.40.50.2000">
    <property type="entry name" value="Glycogen Phosphorylase B"/>
    <property type="match status" value="2"/>
</dbReference>
<dbReference type="NCBIfam" id="TIGR00236">
    <property type="entry name" value="wecB"/>
    <property type="match status" value="1"/>
</dbReference>
<dbReference type="PANTHER" id="PTHR43174:SF1">
    <property type="entry name" value="UDP-N-ACETYLGLUCOSAMINE 2-EPIMERASE"/>
    <property type="match status" value="1"/>
</dbReference>
<evidence type="ECO:0000259" key="3">
    <source>
        <dbReference type="Pfam" id="PF02350"/>
    </source>
</evidence>
<dbReference type="Proteomes" id="UP000824037">
    <property type="component" value="Unassembled WGS sequence"/>
</dbReference>
<sequence>MTASASEATAPIAVVLGTRPEIIKLAPVIRELGARAWVIHTGQHYDPNLADTFYTGAGLTQPGTVLDGVGGRTRTAQITAILSQLDALFTARRPAAVIVQGDTNSTNAGAQAASYHGIPLVHVEAGLRSHDRAMPEELNRQLVGVLADLHCAATEHNVANLRASGVPEKRIALTGNTIVRAVETILGDAGTQAGQDAAERFVLATIHRPENTDDPARLRTVLSELAAIELPVLLPLHPRTRTLLAHHGLEHLLEPLLVLDPLGHADFLTAAANATLLISDSGGVQEECTVLKKPLIVVRNSTERPESIDSGFAHLVPPGPQISTLAAELLADAGLGRRLRATASPYGDRHAAARIVAATVRLLGEGGAVFPPAQPRGPYTGAQLPAPREVPATPPVGRPAQLDLPAPVTGGSWT</sequence>
<dbReference type="AlphaFoldDB" id="A0A9D2J387"/>
<evidence type="ECO:0000256" key="2">
    <source>
        <dbReference type="SAM" id="MobiDB-lite"/>
    </source>
</evidence>
<evidence type="ECO:0000256" key="1">
    <source>
        <dbReference type="RuleBase" id="RU003513"/>
    </source>
</evidence>
<comment type="similarity">
    <text evidence="1">Belongs to the UDP-N-acetylglucosamine 2-epimerase family.</text>
</comment>
<keyword evidence="1 4" id="KW-0413">Isomerase</keyword>
<dbReference type="CDD" id="cd03786">
    <property type="entry name" value="GTB_UDP-GlcNAc_2-Epimerase"/>
    <property type="match status" value="1"/>
</dbReference>
<dbReference type="EMBL" id="DXBY01000103">
    <property type="protein sequence ID" value="HIZ35345.1"/>
    <property type="molecule type" value="Genomic_DNA"/>
</dbReference>
<dbReference type="SUPFAM" id="SSF53756">
    <property type="entry name" value="UDP-Glycosyltransferase/glycogen phosphorylase"/>
    <property type="match status" value="1"/>
</dbReference>
<dbReference type="GO" id="GO:0008761">
    <property type="term" value="F:UDP-N-acetylglucosamine 2-epimerase activity"/>
    <property type="evidence" value="ECO:0007669"/>
    <property type="project" value="UniProtKB-EC"/>
</dbReference>
<dbReference type="PANTHER" id="PTHR43174">
    <property type="entry name" value="UDP-N-ACETYLGLUCOSAMINE 2-EPIMERASE"/>
    <property type="match status" value="1"/>
</dbReference>
<organism evidence="4 5">
    <name type="scientific">Candidatus Ruania gallistercoris</name>
    <dbReference type="NCBI Taxonomy" id="2838746"/>
    <lineage>
        <taxon>Bacteria</taxon>
        <taxon>Bacillati</taxon>
        <taxon>Actinomycetota</taxon>
        <taxon>Actinomycetes</taxon>
        <taxon>Micrococcales</taxon>
        <taxon>Ruaniaceae</taxon>
        <taxon>Ruania</taxon>
    </lineage>
</organism>
<evidence type="ECO:0000313" key="5">
    <source>
        <dbReference type="Proteomes" id="UP000824037"/>
    </source>
</evidence>
<protein>
    <submittedName>
        <fullName evidence="4">UDP-N-acetylglucosamine 2-epimerase (Non-hydrolyzing)</fullName>
        <ecNumber evidence="4">5.1.3.14</ecNumber>
    </submittedName>
</protein>
<reference evidence="4" key="1">
    <citation type="journal article" date="2021" name="PeerJ">
        <title>Extensive microbial diversity within the chicken gut microbiome revealed by metagenomics and culture.</title>
        <authorList>
            <person name="Gilroy R."/>
            <person name="Ravi A."/>
            <person name="Getino M."/>
            <person name="Pursley I."/>
            <person name="Horton D.L."/>
            <person name="Alikhan N.F."/>
            <person name="Baker D."/>
            <person name="Gharbi K."/>
            <person name="Hall N."/>
            <person name="Watson M."/>
            <person name="Adriaenssens E.M."/>
            <person name="Foster-Nyarko E."/>
            <person name="Jarju S."/>
            <person name="Secka A."/>
            <person name="Antonio M."/>
            <person name="Oren A."/>
            <person name="Chaudhuri R.R."/>
            <person name="La Ragione R."/>
            <person name="Hildebrand F."/>
            <person name="Pallen M.J."/>
        </authorList>
    </citation>
    <scope>NUCLEOTIDE SEQUENCE</scope>
    <source>
        <strain evidence="4">ChiGjej4B4-7305</strain>
    </source>
</reference>
<reference evidence="4" key="2">
    <citation type="submission" date="2021-04" db="EMBL/GenBank/DDBJ databases">
        <authorList>
            <person name="Gilroy R."/>
        </authorList>
    </citation>
    <scope>NUCLEOTIDE SEQUENCE</scope>
    <source>
        <strain evidence="4">ChiGjej4B4-7305</strain>
    </source>
</reference>
<dbReference type="InterPro" id="IPR003331">
    <property type="entry name" value="UDP_GlcNAc_Epimerase_2_dom"/>
</dbReference>
<dbReference type="EC" id="5.1.3.14" evidence="4"/>
<comment type="caution">
    <text evidence="4">The sequence shown here is derived from an EMBL/GenBank/DDBJ whole genome shotgun (WGS) entry which is preliminary data.</text>
</comment>
<dbReference type="InterPro" id="IPR029767">
    <property type="entry name" value="WecB-like"/>
</dbReference>